<name>A0A1M6IG92_9FIRM</name>
<dbReference type="PANTHER" id="PTHR36449">
    <property type="entry name" value="ACETYLTRANSFERASE-RELATED"/>
    <property type="match status" value="1"/>
</dbReference>
<dbReference type="OrthoDB" id="1695776at2"/>
<gene>
    <name evidence="3" type="ORF">SAMN02745751_02310</name>
</gene>
<accession>A0A1M6IG92</accession>
<dbReference type="Proteomes" id="UP000184052">
    <property type="component" value="Unassembled WGS sequence"/>
</dbReference>
<dbReference type="EMBL" id="FQZL01000017">
    <property type="protein sequence ID" value="SHJ33450.1"/>
    <property type="molecule type" value="Genomic_DNA"/>
</dbReference>
<evidence type="ECO:0000313" key="4">
    <source>
        <dbReference type="Proteomes" id="UP000184052"/>
    </source>
</evidence>
<evidence type="ECO:0008006" key="5">
    <source>
        <dbReference type="Google" id="ProtNLM"/>
    </source>
</evidence>
<dbReference type="STRING" id="1121476.SAMN02745751_02310"/>
<evidence type="ECO:0000313" key="3">
    <source>
        <dbReference type="EMBL" id="SHJ33450.1"/>
    </source>
</evidence>
<dbReference type="AlphaFoldDB" id="A0A1M6IG92"/>
<keyword evidence="1" id="KW-0808">Transferase</keyword>
<dbReference type="Gene3D" id="3.40.630.30">
    <property type="match status" value="1"/>
</dbReference>
<dbReference type="RefSeq" id="WP_073049735.1">
    <property type="nucleotide sequence ID" value="NZ_FQZL01000017.1"/>
</dbReference>
<keyword evidence="4" id="KW-1185">Reference proteome</keyword>
<evidence type="ECO:0000256" key="2">
    <source>
        <dbReference type="ARBA" id="ARBA00023315"/>
    </source>
</evidence>
<protein>
    <recommendedName>
        <fullName evidence="5">N-acetyltransferase domain-containing protein</fullName>
    </recommendedName>
</protein>
<organism evidence="3 4">
    <name type="scientific">Dethiosulfatibacter aminovorans DSM 17477</name>
    <dbReference type="NCBI Taxonomy" id="1121476"/>
    <lineage>
        <taxon>Bacteria</taxon>
        <taxon>Bacillati</taxon>
        <taxon>Bacillota</taxon>
        <taxon>Tissierellia</taxon>
        <taxon>Dethiosulfatibacter</taxon>
    </lineage>
</organism>
<reference evidence="3 4" key="1">
    <citation type="submission" date="2016-11" db="EMBL/GenBank/DDBJ databases">
        <authorList>
            <person name="Jaros S."/>
            <person name="Januszkiewicz K."/>
            <person name="Wedrychowicz H."/>
        </authorList>
    </citation>
    <scope>NUCLEOTIDE SEQUENCE [LARGE SCALE GENOMIC DNA]</scope>
    <source>
        <strain evidence="3 4">DSM 17477</strain>
    </source>
</reference>
<evidence type="ECO:0000256" key="1">
    <source>
        <dbReference type="ARBA" id="ARBA00022679"/>
    </source>
</evidence>
<proteinExistence type="predicted"/>
<keyword evidence="2" id="KW-0012">Acyltransferase</keyword>
<dbReference type="GO" id="GO:0016746">
    <property type="term" value="F:acyltransferase activity"/>
    <property type="evidence" value="ECO:0007669"/>
    <property type="project" value="UniProtKB-KW"/>
</dbReference>
<sequence length="188" mass="21620">MSDEEKAQELISIFVCEKDLDIESFLKNRAIQFEKLGKSRTFFIYDEDKDEFEILAYFTLAIQVLKIPEGMLSGNKIKKLDGLSANMRGNRITEFPSILIGQLGKNEMYPGTISGSEVLEYCLAKILEGQVRLGGRIIMLECKDTPYLVTLYEKFGFNVLEKDYEEGELLQMIKVLEEDEIIESKEEF</sequence>
<dbReference type="PANTHER" id="PTHR36449:SF1">
    <property type="entry name" value="ACETYLTRANSFERASE"/>
    <property type="match status" value="1"/>
</dbReference>